<dbReference type="AlphaFoldDB" id="A0A5B9MES6"/>
<dbReference type="Gene3D" id="1.25.40.10">
    <property type="entry name" value="Tetratricopeptide repeat domain"/>
    <property type="match status" value="2"/>
</dbReference>
<keyword evidence="3" id="KW-1133">Transmembrane helix</keyword>
<evidence type="ECO:0008006" key="6">
    <source>
        <dbReference type="Google" id="ProtNLM"/>
    </source>
</evidence>
<sequence>MQIRSPEPEPSRGLDRRPGGSAAHCGAENGVATPARAWKALGIDLLATLAMVVRRFTIHLNRGETVQPTSPPPGRVEHGGGKAHATAASRLLALTFILASILVLYAPLATAAPAEPTLQQAREARDGGRYSEAAELLIQLDGQSDADLSVDFVLLARAAQGQLDSDQLDDLYLKAIQSLAEHAPTPESVNRRLLVRTSAASHFAAGKQDELVATTLLPAFDELNHGASPLPASHLQPLIQLAMRTAWQALTQQRPADAEALYRKLVDHFRQANGDTVDTDRALAMLGLGWATAMQPDRTAEAARRLKQFLDAYPTHPDAASAAGMRITCLQRGDDAGQVELAIADFLSRWPRSRRADELVLETLPSNPPDRTSPLWDILIHWVVRQGQPGQWSAELVGRALLFAGPSLPPPRFDELLKRLAAADETGQRVAVLLHDAVEEGNAGFAEQIAATLISGDLTQASKMARESACRWAGRTGRWSMLALAAESTDLEVEDERRTAHVDRLFAEALTQTGRSLRAARWWAYVVDHHAATDFATLLRCAESAVAHADVAQAVRRLDRVRVALEGAEADAAGIQTALVDLLAADLAVRQVDFATARSLYEKVVRSADATPALRGRAQWMIGETHLMQRQLTEAIENYRKVEGLDPGGPYVAASLVQAGKSFEQLGLTREAGDCYSALLGRFADSSYATEARRRMAVLPGVRRSSGKRSPSGRPPVGSPSDDASFDSPILRR</sequence>
<dbReference type="PROSITE" id="PS50005">
    <property type="entry name" value="TPR"/>
    <property type="match status" value="1"/>
</dbReference>
<feature type="repeat" description="TPR" evidence="1">
    <location>
        <begin position="616"/>
        <end position="649"/>
    </location>
</feature>
<protein>
    <recommendedName>
        <fullName evidence="6">Tetratricopeptide repeat protein</fullName>
    </recommendedName>
</protein>
<dbReference type="SUPFAM" id="SSF48452">
    <property type="entry name" value="TPR-like"/>
    <property type="match status" value="1"/>
</dbReference>
<dbReference type="KEGG" id="smam:Mal15_36640"/>
<organism evidence="4 5">
    <name type="scientific">Stieleria maiorica</name>
    <dbReference type="NCBI Taxonomy" id="2795974"/>
    <lineage>
        <taxon>Bacteria</taxon>
        <taxon>Pseudomonadati</taxon>
        <taxon>Planctomycetota</taxon>
        <taxon>Planctomycetia</taxon>
        <taxon>Pirellulales</taxon>
        <taxon>Pirellulaceae</taxon>
        <taxon>Stieleria</taxon>
    </lineage>
</organism>
<proteinExistence type="predicted"/>
<keyword evidence="3" id="KW-0472">Membrane</keyword>
<dbReference type="EMBL" id="CP036264">
    <property type="protein sequence ID" value="QEF99598.1"/>
    <property type="molecule type" value="Genomic_DNA"/>
</dbReference>
<dbReference type="InterPro" id="IPR019734">
    <property type="entry name" value="TPR_rpt"/>
</dbReference>
<evidence type="ECO:0000256" key="1">
    <source>
        <dbReference type="PROSITE-ProRule" id="PRU00339"/>
    </source>
</evidence>
<dbReference type="Proteomes" id="UP000321353">
    <property type="component" value="Chromosome"/>
</dbReference>
<dbReference type="Pfam" id="PF13432">
    <property type="entry name" value="TPR_16"/>
    <property type="match status" value="1"/>
</dbReference>
<keyword evidence="3" id="KW-0812">Transmembrane</keyword>
<feature type="compositionally biased region" description="Low complexity" evidence="2">
    <location>
        <begin position="700"/>
        <end position="712"/>
    </location>
</feature>
<evidence type="ECO:0000313" key="5">
    <source>
        <dbReference type="Proteomes" id="UP000321353"/>
    </source>
</evidence>
<feature type="compositionally biased region" description="Basic and acidic residues" evidence="2">
    <location>
        <begin position="1"/>
        <end position="18"/>
    </location>
</feature>
<feature type="region of interest" description="Disordered" evidence="2">
    <location>
        <begin position="699"/>
        <end position="733"/>
    </location>
</feature>
<dbReference type="InterPro" id="IPR011990">
    <property type="entry name" value="TPR-like_helical_dom_sf"/>
</dbReference>
<evidence type="ECO:0000256" key="2">
    <source>
        <dbReference type="SAM" id="MobiDB-lite"/>
    </source>
</evidence>
<keyword evidence="5" id="KW-1185">Reference proteome</keyword>
<gene>
    <name evidence="4" type="ORF">Mal15_36640</name>
</gene>
<evidence type="ECO:0000313" key="4">
    <source>
        <dbReference type="EMBL" id="QEF99598.1"/>
    </source>
</evidence>
<evidence type="ECO:0000256" key="3">
    <source>
        <dbReference type="SAM" id="Phobius"/>
    </source>
</evidence>
<accession>A0A5B9MES6</accession>
<feature type="transmembrane region" description="Helical" evidence="3">
    <location>
        <begin position="91"/>
        <end position="112"/>
    </location>
</feature>
<feature type="region of interest" description="Disordered" evidence="2">
    <location>
        <begin position="1"/>
        <end position="27"/>
    </location>
</feature>
<reference evidence="4 5" key="1">
    <citation type="submission" date="2019-02" db="EMBL/GenBank/DDBJ databases">
        <title>Planctomycetal bacteria perform biofilm scaping via a novel small molecule.</title>
        <authorList>
            <person name="Jeske O."/>
            <person name="Boedeker C."/>
            <person name="Wiegand S."/>
            <person name="Breitling P."/>
            <person name="Kallscheuer N."/>
            <person name="Jogler M."/>
            <person name="Rohde M."/>
            <person name="Petersen J."/>
            <person name="Medema M.H."/>
            <person name="Surup F."/>
            <person name="Jogler C."/>
        </authorList>
    </citation>
    <scope>NUCLEOTIDE SEQUENCE [LARGE SCALE GENOMIC DNA]</scope>
    <source>
        <strain evidence="4 5">Mal15</strain>
    </source>
</reference>
<keyword evidence="1" id="KW-0802">TPR repeat</keyword>
<name>A0A5B9MES6_9BACT</name>